<protein>
    <submittedName>
        <fullName evidence="1">Uncharacterized protein</fullName>
    </submittedName>
</protein>
<keyword evidence="2" id="KW-1185">Reference proteome</keyword>
<dbReference type="Proteomes" id="UP000184287">
    <property type="component" value="Unassembled WGS sequence"/>
</dbReference>
<proteinExistence type="predicted"/>
<dbReference type="STRING" id="288992.SAMN04488522_104237"/>
<sequence>MTKKAISPDQRIKMLIETFETFGWRNDGHADVSTLWWFTEVIVLTSYWHPIGRKLFLFLLIDPLEYPEKKVTDVGISLTLATDKNLMETIALKEIELPFLKEYCAKINLLILK</sequence>
<evidence type="ECO:0000313" key="2">
    <source>
        <dbReference type="Proteomes" id="UP000184287"/>
    </source>
</evidence>
<organism evidence="1 2">
    <name type="scientific">Pedobacter caeni</name>
    <dbReference type="NCBI Taxonomy" id="288992"/>
    <lineage>
        <taxon>Bacteria</taxon>
        <taxon>Pseudomonadati</taxon>
        <taxon>Bacteroidota</taxon>
        <taxon>Sphingobacteriia</taxon>
        <taxon>Sphingobacteriales</taxon>
        <taxon>Sphingobacteriaceae</taxon>
        <taxon>Pedobacter</taxon>
    </lineage>
</organism>
<dbReference type="EMBL" id="FQUQ01000004">
    <property type="protein sequence ID" value="SHG03611.1"/>
    <property type="molecule type" value="Genomic_DNA"/>
</dbReference>
<dbReference type="AlphaFoldDB" id="A0A1M5GJB3"/>
<reference evidence="2" key="1">
    <citation type="submission" date="2016-11" db="EMBL/GenBank/DDBJ databases">
        <authorList>
            <person name="Varghese N."/>
            <person name="Submissions S."/>
        </authorList>
    </citation>
    <scope>NUCLEOTIDE SEQUENCE [LARGE SCALE GENOMIC DNA]</scope>
    <source>
        <strain evidence="2">DSM 16990</strain>
    </source>
</reference>
<dbReference type="OrthoDB" id="1495401at2"/>
<accession>A0A1M5GJB3</accession>
<evidence type="ECO:0000313" key="1">
    <source>
        <dbReference type="EMBL" id="SHG03611.1"/>
    </source>
</evidence>
<gene>
    <name evidence="1" type="ORF">SAMN04488522_104237</name>
</gene>
<dbReference type="RefSeq" id="WP_073232961.1">
    <property type="nucleotide sequence ID" value="NZ_FQUQ01000004.1"/>
</dbReference>
<name>A0A1M5GJB3_9SPHI</name>